<dbReference type="Proteomes" id="UP001203338">
    <property type="component" value="Unassembled WGS sequence"/>
</dbReference>
<proteinExistence type="predicted"/>
<comment type="caution">
    <text evidence="1">The sequence shown here is derived from an EMBL/GenBank/DDBJ whole genome shotgun (WGS) entry which is preliminary data.</text>
</comment>
<reference evidence="1 2" key="1">
    <citation type="submission" date="2022-05" db="EMBL/GenBank/DDBJ databases">
        <authorList>
            <person name="Park J.-S."/>
        </authorList>
    </citation>
    <scope>NUCLEOTIDE SEQUENCE [LARGE SCALE GENOMIC DNA]</scope>
    <source>
        <strain evidence="1 2">2012CJ34-2</strain>
    </source>
</reference>
<sequence>IARQSQLIMNTAESKEPTYIGIDVGKSFLDVYFHPLDFHQRIENTEKDINALVEVIADLQPERVVVQGKRMKTLAITGLHPKM</sequence>
<evidence type="ECO:0000313" key="2">
    <source>
        <dbReference type="Proteomes" id="UP001203338"/>
    </source>
</evidence>
<organism evidence="1 2">
    <name type="scientific">Parendozoicomonas callyspongiae</name>
    <dbReference type="NCBI Taxonomy" id="2942213"/>
    <lineage>
        <taxon>Bacteria</taxon>
        <taxon>Pseudomonadati</taxon>
        <taxon>Pseudomonadota</taxon>
        <taxon>Gammaproteobacteria</taxon>
        <taxon>Oceanospirillales</taxon>
        <taxon>Endozoicomonadaceae</taxon>
        <taxon>Parendozoicomonas</taxon>
    </lineage>
</organism>
<accession>A0ABT0PPJ4</accession>
<evidence type="ECO:0000313" key="1">
    <source>
        <dbReference type="EMBL" id="MCL6272353.1"/>
    </source>
</evidence>
<dbReference type="EMBL" id="JAMFLX010000161">
    <property type="protein sequence ID" value="MCL6272353.1"/>
    <property type="molecule type" value="Genomic_DNA"/>
</dbReference>
<name>A0ABT0PPJ4_9GAMM</name>
<gene>
    <name evidence="1" type="ORF">M3P05_20780</name>
</gene>
<feature type="non-terminal residue" evidence="1">
    <location>
        <position position="1"/>
    </location>
</feature>
<keyword evidence="2" id="KW-1185">Reference proteome</keyword>
<evidence type="ECO:0008006" key="3">
    <source>
        <dbReference type="Google" id="ProtNLM"/>
    </source>
</evidence>
<protein>
    <recommendedName>
        <fullName evidence="3">Transposase</fullName>
    </recommendedName>
</protein>